<organism evidence="5 7">
    <name type="scientific">Lactobacillus acetotolerans</name>
    <dbReference type="NCBI Taxonomy" id="1600"/>
    <lineage>
        <taxon>Bacteria</taxon>
        <taxon>Bacillati</taxon>
        <taxon>Bacillota</taxon>
        <taxon>Bacilli</taxon>
        <taxon>Lactobacillales</taxon>
        <taxon>Lactobacillaceae</taxon>
        <taxon>Lactobacillus</taxon>
    </lineage>
</organism>
<dbReference type="NCBIfam" id="NF008183">
    <property type="entry name" value="PRK10933.1"/>
    <property type="match status" value="1"/>
</dbReference>
<dbReference type="STRING" id="1600.LBAT_0324"/>
<dbReference type="FunFam" id="2.60.40.1180:FF:000007">
    <property type="entry name" value="Sucrose isomerase"/>
    <property type="match status" value="1"/>
</dbReference>
<dbReference type="FunFam" id="3.90.400.10:FF:000002">
    <property type="entry name" value="Sucrose isomerase"/>
    <property type="match status" value="1"/>
</dbReference>
<keyword evidence="7" id="KW-1185">Reference proteome</keyword>
<dbReference type="GO" id="GO:0004556">
    <property type="term" value="F:alpha-amylase activity"/>
    <property type="evidence" value="ECO:0007669"/>
    <property type="project" value="TreeGrafter"/>
</dbReference>
<keyword evidence="2" id="KW-0378">Hydrolase</keyword>
<dbReference type="PATRIC" id="fig|1600.4.peg.331"/>
<feature type="domain" description="Glycosyl hydrolase family 13 catalytic" evidence="4">
    <location>
        <begin position="12"/>
        <end position="405"/>
    </location>
</feature>
<dbReference type="OrthoDB" id="9805159at2"/>
<dbReference type="Proteomes" id="UP000325393">
    <property type="component" value="Chromosome"/>
</dbReference>
<reference evidence="6 8" key="2">
    <citation type="submission" date="2019-09" db="EMBL/GenBank/DDBJ databases">
        <title>Genome sequencing of Lactobacillus acetotolerans.</title>
        <authorList>
            <person name="Kim K."/>
        </authorList>
    </citation>
    <scope>NUCLEOTIDE SEQUENCE [LARGE SCALE GENOMIC DNA]</scope>
    <source>
        <strain evidence="6 8">LA749</strain>
    </source>
</reference>
<dbReference type="EMBL" id="CP044496">
    <property type="protein sequence ID" value="QFG50820.1"/>
    <property type="molecule type" value="Genomic_DNA"/>
</dbReference>
<dbReference type="RefSeq" id="WP_056970305.1">
    <property type="nucleotide sequence ID" value="NZ_AP014808.1"/>
</dbReference>
<keyword evidence="3" id="KW-0326">Glycosidase</keyword>
<dbReference type="SUPFAM" id="SSF51011">
    <property type="entry name" value="Glycosyl hydrolase domain"/>
    <property type="match status" value="1"/>
</dbReference>
<dbReference type="PANTHER" id="PTHR10357">
    <property type="entry name" value="ALPHA-AMYLASE FAMILY MEMBER"/>
    <property type="match status" value="1"/>
</dbReference>
<dbReference type="InterPro" id="IPR045857">
    <property type="entry name" value="O16G_dom_2"/>
</dbReference>
<dbReference type="EMBL" id="AP014808">
    <property type="protein sequence ID" value="BAQ56713.1"/>
    <property type="molecule type" value="Genomic_DNA"/>
</dbReference>
<protein>
    <submittedName>
        <fullName evidence="5">Alpha,alpha-phosphotrehalase</fullName>
    </submittedName>
    <submittedName>
        <fullName evidence="6">Alpha-glucosidase</fullName>
    </submittedName>
</protein>
<evidence type="ECO:0000256" key="1">
    <source>
        <dbReference type="ARBA" id="ARBA00008061"/>
    </source>
</evidence>
<evidence type="ECO:0000313" key="5">
    <source>
        <dbReference type="EMBL" id="BAQ56713.1"/>
    </source>
</evidence>
<dbReference type="InterPro" id="IPR006047">
    <property type="entry name" value="GH13_cat_dom"/>
</dbReference>
<dbReference type="CDD" id="cd11333">
    <property type="entry name" value="AmyAc_SI_OligoGlu_DGase"/>
    <property type="match status" value="1"/>
</dbReference>
<dbReference type="Pfam" id="PF00128">
    <property type="entry name" value="Alpha-amylase"/>
    <property type="match status" value="1"/>
</dbReference>
<sequence length="539" mass="62613">MTAWWKKAVVYQVYPKSFQDSNGDGIGDIKGIISRLGYLEKLGIDAIWLSPVYKSPGVDNGYDISDYEAIDPQYGIMEDMDNLIAKAKRHHIRIVMDLVVNHTSDKNKWFVEARKNKDNPYRDFYIWRDPVDGHAPNDMKSGFSGSAWQYDEKTGQYYFHLFAPGQPDLNWKNPKLRQTIYDMMNFWLDKGIGGFRMDVIELIGKDPDKKIRENGPMLHPYIQEMNKNTFGNRDVMTVGETWNATPKIAEEYSDPARHELSMVFQFEDQGLDQQPGKEKWDLRPLNLGELKKVLVKWQTKLDFNHAWNSLFWENHDIPRVISRWGNDKEYRVQSAKMFAIVLHLMHGTPYIYNGEEIGMTNYPVKSIDEVEDIESINMYKERLAQGYSKDELIHAINVKGRDNARTPMQWSDDAEAGFTTGMPWLHVNPNYVDINVKNALADHNSIFYTYQKLIKLRHENDIVVNGDFELVSTDDNVLAYYRVLGNERWLVVANLSSKQERFTSTDEIQRILISNYDLPETLLGMTLKPYEAFAVAVKK</sequence>
<gene>
    <name evidence="6" type="ORF">LA749_01740</name>
    <name evidence="5" type="ORF">LBAT_0324</name>
</gene>
<accession>A0A0D6A1M5</accession>
<evidence type="ECO:0000313" key="7">
    <source>
        <dbReference type="Proteomes" id="UP000035709"/>
    </source>
</evidence>
<dbReference type="SMART" id="SM00642">
    <property type="entry name" value="Aamy"/>
    <property type="match status" value="1"/>
</dbReference>
<dbReference type="InterPro" id="IPR017853">
    <property type="entry name" value="GH"/>
</dbReference>
<dbReference type="InterPro" id="IPR056300">
    <property type="entry name" value="SusG-like_C"/>
</dbReference>
<dbReference type="Gene3D" id="2.60.40.1180">
    <property type="entry name" value="Golgi alpha-mannosidase II"/>
    <property type="match status" value="1"/>
</dbReference>
<dbReference type="GO" id="GO:0009313">
    <property type="term" value="P:oligosaccharide catabolic process"/>
    <property type="evidence" value="ECO:0007669"/>
    <property type="project" value="TreeGrafter"/>
</dbReference>
<proteinExistence type="inferred from homology"/>
<dbReference type="InterPro" id="IPR013780">
    <property type="entry name" value="Glyco_hydro_b"/>
</dbReference>
<evidence type="ECO:0000259" key="4">
    <source>
        <dbReference type="SMART" id="SM00642"/>
    </source>
</evidence>
<evidence type="ECO:0000256" key="3">
    <source>
        <dbReference type="ARBA" id="ARBA00023295"/>
    </source>
</evidence>
<dbReference type="Gene3D" id="3.20.20.80">
    <property type="entry name" value="Glycosidases"/>
    <property type="match status" value="1"/>
</dbReference>
<dbReference type="Proteomes" id="UP000035709">
    <property type="component" value="Chromosome"/>
</dbReference>
<dbReference type="AlphaFoldDB" id="A0A0D6A1M5"/>
<dbReference type="PANTHER" id="PTHR10357:SF179">
    <property type="entry name" value="NEUTRAL AND BASIC AMINO ACID TRANSPORT PROTEIN RBAT"/>
    <property type="match status" value="1"/>
</dbReference>
<dbReference type="Gene3D" id="3.90.400.10">
    <property type="entry name" value="Oligo-1,6-glucosidase, Domain 2"/>
    <property type="match status" value="1"/>
</dbReference>
<dbReference type="FunFam" id="3.20.20.80:FF:000064">
    <property type="entry name" value="Oligo-1,6-glucosidase"/>
    <property type="match status" value="1"/>
</dbReference>
<evidence type="ECO:0000313" key="6">
    <source>
        <dbReference type="EMBL" id="QFG50820.1"/>
    </source>
</evidence>
<dbReference type="Pfam" id="PF23915">
    <property type="entry name" value="SusG_C"/>
    <property type="match status" value="1"/>
</dbReference>
<comment type="similarity">
    <text evidence="1">Belongs to the glycosyl hydrolase 13 family.</text>
</comment>
<evidence type="ECO:0000313" key="8">
    <source>
        <dbReference type="Proteomes" id="UP000325393"/>
    </source>
</evidence>
<name>A0A0D6A1M5_9LACO</name>
<reference evidence="5 7" key="1">
    <citation type="submission" date="2015-03" db="EMBL/GenBank/DDBJ databases">
        <title>Complete genome sequence of Lactobacillus acetotolerans NBRC 13120.</title>
        <authorList>
            <person name="Toh H."/>
            <person name="Morita H."/>
            <person name="Fujita N."/>
        </authorList>
    </citation>
    <scope>NUCLEOTIDE SEQUENCE [LARGE SCALE GENOMIC DNA]</scope>
    <source>
        <strain evidence="5 7">NBRC 13120</strain>
    </source>
</reference>
<dbReference type="SUPFAM" id="SSF51445">
    <property type="entry name" value="(Trans)glycosidases"/>
    <property type="match status" value="1"/>
</dbReference>
<dbReference type="KEGG" id="lae:LBAT_0324"/>
<dbReference type="GeneID" id="78211696"/>
<evidence type="ECO:0000256" key="2">
    <source>
        <dbReference type="ARBA" id="ARBA00022801"/>
    </source>
</evidence>